<feature type="compositionally biased region" description="Low complexity" evidence="12">
    <location>
        <begin position="620"/>
        <end position="632"/>
    </location>
</feature>
<dbReference type="Gene3D" id="1.10.3450.40">
    <property type="entry name" value="Signal recognition particle, SRP68 subunit, RNA-binding domain"/>
    <property type="match status" value="1"/>
</dbReference>
<dbReference type="CDD" id="cd15481">
    <property type="entry name" value="SRP68-RBD"/>
    <property type="match status" value="1"/>
</dbReference>
<dbReference type="InterPro" id="IPR026258">
    <property type="entry name" value="SRP68"/>
</dbReference>
<dbReference type="STRING" id="945553.A0A0D2PBD9"/>
<accession>A0A0D2PBD9</accession>
<dbReference type="GO" id="GO:0006614">
    <property type="term" value="P:SRP-dependent cotranslational protein targeting to membrane"/>
    <property type="evidence" value="ECO:0007669"/>
    <property type="project" value="InterPro"/>
</dbReference>
<dbReference type="InterPro" id="IPR038253">
    <property type="entry name" value="SRP68_N_sf"/>
</dbReference>
<evidence type="ECO:0000256" key="12">
    <source>
        <dbReference type="SAM" id="MobiDB-lite"/>
    </source>
</evidence>
<feature type="compositionally biased region" description="Polar residues" evidence="12">
    <location>
        <begin position="608"/>
        <end position="619"/>
    </location>
</feature>
<dbReference type="GO" id="GO:0005047">
    <property type="term" value="F:signal recognition particle binding"/>
    <property type="evidence" value="ECO:0007669"/>
    <property type="project" value="InterPro"/>
</dbReference>
<comment type="similarity">
    <text evidence="3 10">Belongs to the SRP68 family.</text>
</comment>
<feature type="compositionally biased region" description="Polar residues" evidence="12">
    <location>
        <begin position="579"/>
        <end position="591"/>
    </location>
</feature>
<protein>
    <recommendedName>
        <fullName evidence="9 10">Signal recognition particle subunit SRP68</fullName>
        <shortName evidence="10">SRP68</shortName>
    </recommendedName>
</protein>
<feature type="compositionally biased region" description="Basic and acidic residues" evidence="12">
    <location>
        <begin position="592"/>
        <end position="606"/>
    </location>
</feature>
<sequence length="632" mass="70308">MAPASKTSVVFRALQLANEQRNAYGLRYNDFMRYRKHCANRTHRLRSTLKITHGKGREFKKLPALTPEIVKDGHLQLLLFEAERAWAYAQELTQSALEPANRDNTSSLRHSATGRFRRAVNWSTQLLSLCQALYASSRLSAQNLIEATVYTLVINGRFMRYRDEFSDALVQLSVARSLLDDLANTSCTSRDQALAILFSDAIGPEIRYCAHELGHPNAYDVNGIVAKLAPKHRDELVENCPALLAKLRNEERKVSGNSKLAERIWEGQPVPVRYPELVDVLIRVQNAERYLSDDAKDAYGDGEGFSMPVKRSKLGETAYDQILSALSDAEEVARKLQEAQQATRANTTSSPTGGRDIHFVHAYIVYHLLARRIQRDLLLMRTLLSSGGAEKIKGQSINTSLRSVSQLVDSRLYPAVVKLLDTVLQSLTQMRTVSIVDDSPDLASAVEARISLVNAQRCQYLAQCYSSVKKYPEALTLLQRATIYAREATANVALSEDDLVTSGNPSFFPFTAETIKGVENAIHSDGLQHKRDWFAYNGGSATVDATTHKKPLFFNIALNYVELDVDRLQQRTGKEPAATSLTTDIPATSKTEPLEKKPIPKAKAEESLSPTVNVQQPSRSGLSSLLGGWWSK</sequence>
<dbReference type="PIRSF" id="PIRSF038995">
    <property type="entry name" value="SRP68"/>
    <property type="match status" value="1"/>
</dbReference>
<dbReference type="GO" id="GO:0005786">
    <property type="term" value="C:signal recognition particle, endoplasmic reticulum targeting"/>
    <property type="evidence" value="ECO:0007669"/>
    <property type="project" value="UniProtKB-KW"/>
</dbReference>
<dbReference type="OMA" id="DERFIHI"/>
<dbReference type="OrthoDB" id="10255118at2759"/>
<feature type="region of interest" description="Disordered" evidence="12">
    <location>
        <begin position="571"/>
        <end position="632"/>
    </location>
</feature>
<evidence type="ECO:0000256" key="7">
    <source>
        <dbReference type="ARBA" id="ARBA00023242"/>
    </source>
</evidence>
<dbReference type="Pfam" id="PF16969">
    <property type="entry name" value="SRP68"/>
    <property type="match status" value="1"/>
</dbReference>
<dbReference type="PANTHER" id="PTHR12860:SF0">
    <property type="entry name" value="SIGNAL RECOGNITION PARTICLE SUBUNIT SRP68"/>
    <property type="match status" value="1"/>
</dbReference>
<name>A0A0D2PBD9_HYPSF</name>
<evidence type="ECO:0000256" key="1">
    <source>
        <dbReference type="ARBA" id="ARBA00004496"/>
    </source>
</evidence>
<dbReference type="AlphaFoldDB" id="A0A0D2PBD9"/>
<dbReference type="GO" id="GO:0008312">
    <property type="term" value="F:7S RNA binding"/>
    <property type="evidence" value="ECO:0007669"/>
    <property type="project" value="InterPro"/>
</dbReference>
<keyword evidence="6 10" id="KW-0733">Signal recognition particle</keyword>
<dbReference type="GO" id="GO:0030942">
    <property type="term" value="F:endoplasmic reticulum signal peptide binding"/>
    <property type="evidence" value="ECO:0007669"/>
    <property type="project" value="InterPro"/>
</dbReference>
<comment type="function">
    <text evidence="10">Component of the signal recognition particle (SRP) complex, a ribonucleoprotein complex that mediates the cotranslational targeting of secretory and membrane proteins to the endoplasmic reticulum (ER). The SRP complex interacts with the signal sequence in nascent secretory and membrane proteins and directs them to the membrane of the ER.</text>
</comment>
<evidence type="ECO:0000256" key="6">
    <source>
        <dbReference type="ARBA" id="ARBA00023135"/>
    </source>
</evidence>
<evidence type="ECO:0000256" key="4">
    <source>
        <dbReference type="ARBA" id="ARBA00022490"/>
    </source>
</evidence>
<keyword evidence="7" id="KW-0539">Nucleus</keyword>
<proteinExistence type="inferred from homology"/>
<dbReference type="PANTHER" id="PTHR12860">
    <property type="entry name" value="SIGNAL RECOGNITION PARTICLE 68 KDA PROTEIN"/>
    <property type="match status" value="1"/>
</dbReference>
<evidence type="ECO:0000256" key="9">
    <source>
        <dbReference type="ARBA" id="ARBA00029498"/>
    </source>
</evidence>
<organism evidence="13 14">
    <name type="scientific">Hypholoma sublateritium (strain FD-334 SS-4)</name>
    <dbReference type="NCBI Taxonomy" id="945553"/>
    <lineage>
        <taxon>Eukaryota</taxon>
        <taxon>Fungi</taxon>
        <taxon>Dikarya</taxon>
        <taxon>Basidiomycota</taxon>
        <taxon>Agaricomycotina</taxon>
        <taxon>Agaricomycetes</taxon>
        <taxon>Agaricomycetidae</taxon>
        <taxon>Agaricales</taxon>
        <taxon>Agaricineae</taxon>
        <taxon>Strophariaceae</taxon>
        <taxon>Hypholoma</taxon>
    </lineage>
</organism>
<keyword evidence="8 10" id="KW-0687">Ribonucleoprotein</keyword>
<dbReference type="InterPro" id="IPR034652">
    <property type="entry name" value="SRP68-RBD"/>
</dbReference>
<reference evidence="14" key="1">
    <citation type="submission" date="2014-04" db="EMBL/GenBank/DDBJ databases">
        <title>Evolutionary Origins and Diversification of the Mycorrhizal Mutualists.</title>
        <authorList>
            <consortium name="DOE Joint Genome Institute"/>
            <consortium name="Mycorrhizal Genomics Consortium"/>
            <person name="Kohler A."/>
            <person name="Kuo A."/>
            <person name="Nagy L.G."/>
            <person name="Floudas D."/>
            <person name="Copeland A."/>
            <person name="Barry K.W."/>
            <person name="Cichocki N."/>
            <person name="Veneault-Fourrey C."/>
            <person name="LaButti K."/>
            <person name="Lindquist E.A."/>
            <person name="Lipzen A."/>
            <person name="Lundell T."/>
            <person name="Morin E."/>
            <person name="Murat C."/>
            <person name="Riley R."/>
            <person name="Ohm R."/>
            <person name="Sun H."/>
            <person name="Tunlid A."/>
            <person name="Henrissat B."/>
            <person name="Grigoriev I.V."/>
            <person name="Hibbett D.S."/>
            <person name="Martin F."/>
        </authorList>
    </citation>
    <scope>NUCLEOTIDE SEQUENCE [LARGE SCALE GENOMIC DNA]</scope>
    <source>
        <strain evidence="14">FD-334 SS-4</strain>
    </source>
</reference>
<keyword evidence="14" id="KW-1185">Reference proteome</keyword>
<comment type="subcellular location">
    <subcellularLocation>
        <location evidence="1 10">Cytoplasm</location>
    </subcellularLocation>
    <subcellularLocation>
        <location evidence="2">Nucleus</location>
        <location evidence="2">Nucleolus</location>
    </subcellularLocation>
</comment>
<keyword evidence="5 10" id="KW-0694">RNA-binding</keyword>
<evidence type="ECO:0000256" key="5">
    <source>
        <dbReference type="ARBA" id="ARBA00022884"/>
    </source>
</evidence>
<dbReference type="Proteomes" id="UP000054270">
    <property type="component" value="Unassembled WGS sequence"/>
</dbReference>
<evidence type="ECO:0000313" key="13">
    <source>
        <dbReference type="EMBL" id="KJA25916.1"/>
    </source>
</evidence>
<gene>
    <name evidence="13" type="ORF">HYPSUDRAFT_199163</name>
</gene>
<dbReference type="GO" id="GO:0005730">
    <property type="term" value="C:nucleolus"/>
    <property type="evidence" value="ECO:0007669"/>
    <property type="project" value="UniProtKB-SubCell"/>
</dbReference>
<keyword evidence="4 10" id="KW-0963">Cytoplasm</keyword>
<evidence type="ECO:0000256" key="3">
    <source>
        <dbReference type="ARBA" id="ARBA00009352"/>
    </source>
</evidence>
<dbReference type="EMBL" id="KN817529">
    <property type="protein sequence ID" value="KJA25916.1"/>
    <property type="molecule type" value="Genomic_DNA"/>
</dbReference>
<evidence type="ECO:0000256" key="8">
    <source>
        <dbReference type="ARBA" id="ARBA00023274"/>
    </source>
</evidence>
<feature type="coiled-coil region" evidence="11">
    <location>
        <begin position="319"/>
        <end position="346"/>
    </location>
</feature>
<keyword evidence="11" id="KW-0175">Coiled coil</keyword>
<evidence type="ECO:0000256" key="10">
    <source>
        <dbReference type="PIRNR" id="PIRNR038995"/>
    </source>
</evidence>
<evidence type="ECO:0000313" key="14">
    <source>
        <dbReference type="Proteomes" id="UP000054270"/>
    </source>
</evidence>
<evidence type="ECO:0000256" key="2">
    <source>
        <dbReference type="ARBA" id="ARBA00004604"/>
    </source>
</evidence>
<evidence type="ECO:0000256" key="11">
    <source>
        <dbReference type="SAM" id="Coils"/>
    </source>
</evidence>